<feature type="transmembrane region" description="Helical" evidence="2">
    <location>
        <begin position="200"/>
        <end position="219"/>
    </location>
</feature>
<dbReference type="KEGG" id="dpp:DICPUDRAFT_51698"/>
<keyword evidence="2" id="KW-0812">Transmembrane</keyword>
<protein>
    <recommendedName>
        <fullName evidence="5">SLC26A/SulP transporter domain-containing protein</fullName>
    </recommendedName>
</protein>
<sequence length="616" mass="67233">MDNEDSGKWYGYYKKYNIKGWKKTIKSQITPTSGDINAVFSVTLDNLANFASLSGILIFGFGMPADLVTDYFIPGPAFAVMIGSIALSIYAIILEHKNDHKTTSFLTAIPIGLDSPSTIGLPLLVIGPAFTQAIKNGLSRDDATREAWLVGCCTVFLIGLFKLLLTLLTFVHRQFHPVGKAAALAGIALALLGLNEFLYIIAEPVVGLVSLWIMLLILMHRVNKNGTVLGVNLPFNLSAVLVSAVIGTSLYYFMAGVGISVEPMPSKESIVGGYRLGYPHPANVFKAFSSAIKQHISIAIPYAILVNIGSLTVSDTAISIGQTYNTRFILAIDSITTIIGSLFGSSIQTTPYLGHTVFHTKFKARSGYSVISGLVIGLGGFFGYLSFLLKVLPKPAIMPIFIFISFEICHDTFHNSKGIEPHHSPAIIWAFFPALFQFANIIIGQISPVLNSAVIDKELVKTTLNITSDSLVSSIGNIMIMAHGFICTSLFWGTALAYIIDNKLKKASIFLACCGVLTFFGIIHSVNPNGEVYVPWHSGSKIPYHWTAAYFLISLITLLISFLKTHPVHFDDNHNNKNTTNDLIDETKEEAKDQENPYSNTPGKEYSIENNEKIIS</sequence>
<dbReference type="PANTHER" id="PTHR31610:SF0">
    <property type="entry name" value="SLC26A_SULP TRANSPORTER DOMAIN-CONTAINING PROTEIN"/>
    <property type="match status" value="1"/>
</dbReference>
<feature type="transmembrane region" description="Helical" evidence="2">
    <location>
        <begin position="426"/>
        <end position="446"/>
    </location>
</feature>
<dbReference type="RefSeq" id="XP_003294766.1">
    <property type="nucleotide sequence ID" value="XM_003294718.1"/>
</dbReference>
<feature type="transmembrane region" description="Helical" evidence="2">
    <location>
        <begin position="478"/>
        <end position="500"/>
    </location>
</feature>
<keyword evidence="4" id="KW-1185">Reference proteome</keyword>
<organism evidence="3 4">
    <name type="scientific">Dictyostelium purpureum</name>
    <name type="common">Slime mold</name>
    <dbReference type="NCBI Taxonomy" id="5786"/>
    <lineage>
        <taxon>Eukaryota</taxon>
        <taxon>Amoebozoa</taxon>
        <taxon>Evosea</taxon>
        <taxon>Eumycetozoa</taxon>
        <taxon>Dictyostelia</taxon>
        <taxon>Dictyosteliales</taxon>
        <taxon>Dictyosteliaceae</taxon>
        <taxon>Dictyostelium</taxon>
    </lineage>
</organism>
<reference evidence="4" key="1">
    <citation type="journal article" date="2011" name="Genome Biol.">
        <title>Comparative genomics of the social amoebae Dictyostelium discoideum and Dictyostelium purpureum.</title>
        <authorList>
            <consortium name="US DOE Joint Genome Institute (JGI-PGF)"/>
            <person name="Sucgang R."/>
            <person name="Kuo A."/>
            <person name="Tian X."/>
            <person name="Salerno W."/>
            <person name="Parikh A."/>
            <person name="Feasley C.L."/>
            <person name="Dalin E."/>
            <person name="Tu H."/>
            <person name="Huang E."/>
            <person name="Barry K."/>
            <person name="Lindquist E."/>
            <person name="Shapiro H."/>
            <person name="Bruce D."/>
            <person name="Schmutz J."/>
            <person name="Salamov A."/>
            <person name="Fey P."/>
            <person name="Gaudet P."/>
            <person name="Anjard C."/>
            <person name="Babu M.M."/>
            <person name="Basu S."/>
            <person name="Bushmanova Y."/>
            <person name="van der Wel H."/>
            <person name="Katoh-Kurasawa M."/>
            <person name="Dinh C."/>
            <person name="Coutinho P.M."/>
            <person name="Saito T."/>
            <person name="Elias M."/>
            <person name="Schaap P."/>
            <person name="Kay R.R."/>
            <person name="Henrissat B."/>
            <person name="Eichinger L."/>
            <person name="Rivero F."/>
            <person name="Putnam N.H."/>
            <person name="West C.M."/>
            <person name="Loomis W.F."/>
            <person name="Chisholm R.L."/>
            <person name="Shaulsky G."/>
            <person name="Strassmann J.E."/>
            <person name="Queller D.C."/>
            <person name="Kuspa A."/>
            <person name="Grigoriev I.V."/>
        </authorList>
    </citation>
    <scope>NUCLEOTIDE SEQUENCE [LARGE SCALE GENOMIC DNA]</scope>
    <source>
        <strain evidence="4">QSDP1</strain>
    </source>
</reference>
<dbReference type="VEuPathDB" id="AmoebaDB:DICPUDRAFT_51698"/>
<feature type="compositionally biased region" description="Basic and acidic residues" evidence="1">
    <location>
        <begin position="606"/>
        <end position="616"/>
    </location>
</feature>
<name>F1A522_DICPU</name>
<keyword evidence="2" id="KW-1133">Transmembrane helix</keyword>
<feature type="transmembrane region" description="Helical" evidence="2">
    <location>
        <begin position="147"/>
        <end position="171"/>
    </location>
</feature>
<evidence type="ECO:0000313" key="3">
    <source>
        <dbReference type="EMBL" id="EGC28709.1"/>
    </source>
</evidence>
<dbReference type="eggNOG" id="ENOG502RDBA">
    <property type="taxonomic scope" value="Eukaryota"/>
</dbReference>
<accession>F1A522</accession>
<dbReference type="GeneID" id="10510415"/>
<dbReference type="Proteomes" id="UP000001064">
    <property type="component" value="Unassembled WGS sequence"/>
</dbReference>
<dbReference type="InParanoid" id="F1A522"/>
<feature type="transmembrane region" description="Helical" evidence="2">
    <location>
        <begin position="71"/>
        <end position="93"/>
    </location>
</feature>
<feature type="transmembrane region" description="Helical" evidence="2">
    <location>
        <begin position="544"/>
        <end position="563"/>
    </location>
</feature>
<proteinExistence type="predicted"/>
<evidence type="ECO:0000313" key="4">
    <source>
        <dbReference type="Proteomes" id="UP000001064"/>
    </source>
</evidence>
<feature type="transmembrane region" description="Helical" evidence="2">
    <location>
        <begin position="231"/>
        <end position="254"/>
    </location>
</feature>
<feature type="transmembrane region" description="Helical" evidence="2">
    <location>
        <begin position="368"/>
        <end position="389"/>
    </location>
</feature>
<dbReference type="AlphaFoldDB" id="F1A522"/>
<dbReference type="EMBL" id="GL871560">
    <property type="protein sequence ID" value="EGC28709.1"/>
    <property type="molecule type" value="Genomic_DNA"/>
</dbReference>
<dbReference type="OrthoDB" id="16622at2759"/>
<feature type="region of interest" description="Disordered" evidence="1">
    <location>
        <begin position="587"/>
        <end position="616"/>
    </location>
</feature>
<evidence type="ECO:0008006" key="5">
    <source>
        <dbReference type="Google" id="ProtNLM"/>
    </source>
</evidence>
<feature type="transmembrane region" description="Helical" evidence="2">
    <location>
        <begin position="507"/>
        <end position="524"/>
    </location>
</feature>
<dbReference type="OMA" id="PYIGHPA"/>
<evidence type="ECO:0000256" key="1">
    <source>
        <dbReference type="SAM" id="MobiDB-lite"/>
    </source>
</evidence>
<feature type="transmembrane region" description="Helical" evidence="2">
    <location>
        <begin position="47"/>
        <end position="65"/>
    </location>
</feature>
<feature type="transmembrane region" description="Helical" evidence="2">
    <location>
        <begin position="328"/>
        <end position="347"/>
    </location>
</feature>
<gene>
    <name evidence="3" type="ORF">DICPUDRAFT_51698</name>
</gene>
<evidence type="ECO:0000256" key="2">
    <source>
        <dbReference type="SAM" id="Phobius"/>
    </source>
</evidence>
<keyword evidence="2" id="KW-0472">Membrane</keyword>
<dbReference type="PANTHER" id="PTHR31610">
    <property type="entry name" value="SLR0360 PROTEIN"/>
    <property type="match status" value="1"/>
</dbReference>